<keyword evidence="3" id="KW-1185">Reference proteome</keyword>
<evidence type="ECO:0000313" key="3">
    <source>
        <dbReference type="Proteomes" id="UP001295684"/>
    </source>
</evidence>
<dbReference type="Proteomes" id="UP001295684">
    <property type="component" value="Unassembled WGS sequence"/>
</dbReference>
<sequence length="169" mass="19548">MNLDQYQFPQPREINAKKRVAHYWLRFFNILSILVQVFVSMKILRELDHSEIFLVHVLSILWSLIYHLSPPYGRSPLFITFSYVICSVSFCATCFNALQAMEASDNFAQLMIIVITLVLTLPALTTSLTLILLIFYENEEVPSNVIYVSEDMIVTTVQKDDSKSQIYQI</sequence>
<evidence type="ECO:0000313" key="2">
    <source>
        <dbReference type="EMBL" id="CAI2382240.1"/>
    </source>
</evidence>
<organism evidence="2 3">
    <name type="scientific">Euplotes crassus</name>
    <dbReference type="NCBI Taxonomy" id="5936"/>
    <lineage>
        <taxon>Eukaryota</taxon>
        <taxon>Sar</taxon>
        <taxon>Alveolata</taxon>
        <taxon>Ciliophora</taxon>
        <taxon>Intramacronucleata</taxon>
        <taxon>Spirotrichea</taxon>
        <taxon>Hypotrichia</taxon>
        <taxon>Euplotida</taxon>
        <taxon>Euplotidae</taxon>
        <taxon>Moneuplotes</taxon>
    </lineage>
</organism>
<dbReference type="EMBL" id="CAMPGE010024397">
    <property type="protein sequence ID" value="CAI2382240.1"/>
    <property type="molecule type" value="Genomic_DNA"/>
</dbReference>
<name>A0AAD1Y1R5_EUPCR</name>
<keyword evidence="1" id="KW-0472">Membrane</keyword>
<reference evidence="2" key="1">
    <citation type="submission" date="2023-07" db="EMBL/GenBank/DDBJ databases">
        <authorList>
            <consortium name="AG Swart"/>
            <person name="Singh M."/>
            <person name="Singh A."/>
            <person name="Seah K."/>
            <person name="Emmerich C."/>
        </authorList>
    </citation>
    <scope>NUCLEOTIDE SEQUENCE</scope>
    <source>
        <strain evidence="2">DP1</strain>
    </source>
</reference>
<dbReference type="AlphaFoldDB" id="A0AAD1Y1R5"/>
<keyword evidence="1" id="KW-0812">Transmembrane</keyword>
<feature type="transmembrane region" description="Helical" evidence="1">
    <location>
        <begin position="75"/>
        <end position="98"/>
    </location>
</feature>
<accession>A0AAD1Y1R5</accession>
<feature type="transmembrane region" description="Helical" evidence="1">
    <location>
        <begin position="110"/>
        <end position="136"/>
    </location>
</feature>
<feature type="transmembrane region" description="Helical" evidence="1">
    <location>
        <begin position="20"/>
        <end position="40"/>
    </location>
</feature>
<comment type="caution">
    <text evidence="2">The sequence shown here is derived from an EMBL/GenBank/DDBJ whole genome shotgun (WGS) entry which is preliminary data.</text>
</comment>
<keyword evidence="1" id="KW-1133">Transmembrane helix</keyword>
<feature type="transmembrane region" description="Helical" evidence="1">
    <location>
        <begin position="52"/>
        <end position="69"/>
    </location>
</feature>
<gene>
    <name evidence="2" type="ORF">ECRASSUSDP1_LOCUS23710</name>
</gene>
<evidence type="ECO:0000256" key="1">
    <source>
        <dbReference type="SAM" id="Phobius"/>
    </source>
</evidence>
<protein>
    <submittedName>
        <fullName evidence="2">Uncharacterized protein</fullName>
    </submittedName>
</protein>
<proteinExistence type="predicted"/>